<comment type="caution">
    <text evidence="1">The sequence shown here is derived from an EMBL/GenBank/DDBJ whole genome shotgun (WGS) entry which is preliminary data.</text>
</comment>
<evidence type="ECO:0000313" key="1">
    <source>
        <dbReference type="EMBL" id="KAK3222394.1"/>
    </source>
</evidence>
<protein>
    <submittedName>
        <fullName evidence="1">Uncharacterized protein</fullName>
    </submittedName>
</protein>
<reference evidence="1" key="1">
    <citation type="journal article" date="2023" name="Plant J.">
        <title>Genome sequences and population genomics provide insights into the demographic history, inbreeding, and mutation load of two 'living fossil' tree species of Dipteronia.</title>
        <authorList>
            <person name="Feng Y."/>
            <person name="Comes H.P."/>
            <person name="Chen J."/>
            <person name="Zhu S."/>
            <person name="Lu R."/>
            <person name="Zhang X."/>
            <person name="Li P."/>
            <person name="Qiu J."/>
            <person name="Olsen K.M."/>
            <person name="Qiu Y."/>
        </authorList>
    </citation>
    <scope>NUCLEOTIDE SEQUENCE</scope>
    <source>
        <strain evidence="1">NBL</strain>
    </source>
</reference>
<sequence>MLIEIRTVAEFQDLQHINYYIDSFIFQKHTTFSLNLSELSHSLERESNKNKQKQPIKVSRALTLLCTSVLVREKANSNSQLGLRRKVSHKRVQFDGAEVEFG</sequence>
<dbReference type="AlphaFoldDB" id="A0AAE0ARS5"/>
<keyword evidence="2" id="KW-1185">Reference proteome</keyword>
<accession>A0AAE0ARS5</accession>
<dbReference type="EMBL" id="JANJYJ010000003">
    <property type="protein sequence ID" value="KAK3222394.1"/>
    <property type="molecule type" value="Genomic_DNA"/>
</dbReference>
<proteinExistence type="predicted"/>
<organism evidence="1 2">
    <name type="scientific">Dipteronia sinensis</name>
    <dbReference type="NCBI Taxonomy" id="43782"/>
    <lineage>
        <taxon>Eukaryota</taxon>
        <taxon>Viridiplantae</taxon>
        <taxon>Streptophyta</taxon>
        <taxon>Embryophyta</taxon>
        <taxon>Tracheophyta</taxon>
        <taxon>Spermatophyta</taxon>
        <taxon>Magnoliopsida</taxon>
        <taxon>eudicotyledons</taxon>
        <taxon>Gunneridae</taxon>
        <taxon>Pentapetalae</taxon>
        <taxon>rosids</taxon>
        <taxon>malvids</taxon>
        <taxon>Sapindales</taxon>
        <taxon>Sapindaceae</taxon>
        <taxon>Hippocastanoideae</taxon>
        <taxon>Acereae</taxon>
        <taxon>Dipteronia</taxon>
    </lineage>
</organism>
<gene>
    <name evidence="1" type="ORF">Dsin_009419</name>
</gene>
<dbReference type="Proteomes" id="UP001281410">
    <property type="component" value="Unassembled WGS sequence"/>
</dbReference>
<name>A0AAE0ARS5_9ROSI</name>
<evidence type="ECO:0000313" key="2">
    <source>
        <dbReference type="Proteomes" id="UP001281410"/>
    </source>
</evidence>